<dbReference type="InterPro" id="IPR036909">
    <property type="entry name" value="Cyt_c-like_dom_sf"/>
</dbReference>
<keyword evidence="1" id="KW-0813">Transport</keyword>
<feature type="region of interest" description="Disordered" evidence="7">
    <location>
        <begin position="190"/>
        <end position="243"/>
    </location>
</feature>
<dbReference type="Proteomes" id="UP000239388">
    <property type="component" value="Unassembled WGS sequence"/>
</dbReference>
<dbReference type="Pfam" id="PF14715">
    <property type="entry name" value="FixP_N"/>
    <property type="match status" value="1"/>
</dbReference>
<keyword evidence="4" id="KW-0249">Electron transport</keyword>
<evidence type="ECO:0000313" key="10">
    <source>
        <dbReference type="Proteomes" id="UP000239388"/>
    </source>
</evidence>
<dbReference type="GO" id="GO:0009055">
    <property type="term" value="F:electron transfer activity"/>
    <property type="evidence" value="ECO:0007669"/>
    <property type="project" value="InterPro"/>
</dbReference>
<proteinExistence type="predicted"/>
<organism evidence="9 10">
    <name type="scientific">Blastopirellula marina</name>
    <dbReference type="NCBI Taxonomy" id="124"/>
    <lineage>
        <taxon>Bacteria</taxon>
        <taxon>Pseudomonadati</taxon>
        <taxon>Planctomycetota</taxon>
        <taxon>Planctomycetia</taxon>
        <taxon>Pirellulales</taxon>
        <taxon>Pirellulaceae</taxon>
        <taxon>Blastopirellula</taxon>
    </lineage>
</organism>
<keyword evidence="3 6" id="KW-0479">Metal-binding</keyword>
<dbReference type="PRINTS" id="PR00605">
    <property type="entry name" value="CYTCHROMECIC"/>
</dbReference>
<dbReference type="Gene3D" id="1.10.760.10">
    <property type="entry name" value="Cytochrome c-like domain"/>
    <property type="match status" value="1"/>
</dbReference>
<dbReference type="InterPro" id="IPR009056">
    <property type="entry name" value="Cyt_c-like_dom"/>
</dbReference>
<dbReference type="Gene3D" id="6.10.280.130">
    <property type="match status" value="1"/>
</dbReference>
<evidence type="ECO:0000313" key="9">
    <source>
        <dbReference type="EMBL" id="PQO27892.1"/>
    </source>
</evidence>
<evidence type="ECO:0000256" key="6">
    <source>
        <dbReference type="PROSITE-ProRule" id="PRU00433"/>
    </source>
</evidence>
<evidence type="ECO:0000256" key="1">
    <source>
        <dbReference type="ARBA" id="ARBA00022448"/>
    </source>
</evidence>
<dbReference type="InterPro" id="IPR038414">
    <property type="entry name" value="CcoP_N_sf"/>
</dbReference>
<dbReference type="RefSeq" id="WP_105359091.1">
    <property type="nucleotide sequence ID" value="NZ_PUIB01000026.1"/>
</dbReference>
<feature type="region of interest" description="Disordered" evidence="7">
    <location>
        <begin position="1"/>
        <end position="20"/>
    </location>
</feature>
<keyword evidence="5 6" id="KW-0408">Iron</keyword>
<evidence type="ECO:0000256" key="3">
    <source>
        <dbReference type="ARBA" id="ARBA00022723"/>
    </source>
</evidence>
<feature type="domain" description="Cytochrome c" evidence="8">
    <location>
        <begin position="105"/>
        <end position="184"/>
    </location>
</feature>
<dbReference type="EMBL" id="PUIB01000026">
    <property type="protein sequence ID" value="PQO27892.1"/>
    <property type="molecule type" value="Genomic_DNA"/>
</dbReference>
<dbReference type="OrthoDB" id="7933886at2"/>
<dbReference type="Pfam" id="PF13442">
    <property type="entry name" value="Cytochrome_CBB3"/>
    <property type="match status" value="1"/>
</dbReference>
<evidence type="ECO:0000259" key="8">
    <source>
        <dbReference type="PROSITE" id="PS51007"/>
    </source>
</evidence>
<dbReference type="InterPro" id="IPR032858">
    <property type="entry name" value="CcoP_N"/>
</dbReference>
<evidence type="ECO:0000256" key="7">
    <source>
        <dbReference type="SAM" id="MobiDB-lite"/>
    </source>
</evidence>
<dbReference type="GO" id="GO:0020037">
    <property type="term" value="F:heme binding"/>
    <property type="evidence" value="ECO:0007669"/>
    <property type="project" value="InterPro"/>
</dbReference>
<dbReference type="SUPFAM" id="SSF46626">
    <property type="entry name" value="Cytochrome c"/>
    <property type="match status" value="1"/>
</dbReference>
<protein>
    <submittedName>
        <fullName evidence="9">Cytochrome C oxidase Cbb3</fullName>
    </submittedName>
</protein>
<dbReference type="AlphaFoldDB" id="A0A2S8F6V9"/>
<gene>
    <name evidence="9" type="ORF">C5Y98_26570</name>
</gene>
<dbReference type="GO" id="GO:0005506">
    <property type="term" value="F:iron ion binding"/>
    <property type="evidence" value="ECO:0007669"/>
    <property type="project" value="InterPro"/>
</dbReference>
<name>A0A2S8F6V9_9BACT</name>
<keyword evidence="2 6" id="KW-0349">Heme</keyword>
<dbReference type="InterPro" id="IPR050597">
    <property type="entry name" value="Cytochrome_c_Oxidase_Subunit"/>
</dbReference>
<dbReference type="PANTHER" id="PTHR33751">
    <property type="entry name" value="CBB3-TYPE CYTOCHROME C OXIDASE SUBUNIT FIXP"/>
    <property type="match status" value="1"/>
</dbReference>
<reference evidence="9 10" key="1">
    <citation type="submission" date="2018-02" db="EMBL/GenBank/DDBJ databases">
        <title>Comparative genomes isolates from brazilian mangrove.</title>
        <authorList>
            <person name="Araujo J.E."/>
            <person name="Taketani R.G."/>
            <person name="Silva M.C.P."/>
            <person name="Loureco M.V."/>
            <person name="Andreote F.D."/>
        </authorList>
    </citation>
    <scope>NUCLEOTIDE SEQUENCE [LARGE SCALE GENOMIC DNA]</scope>
    <source>
        <strain evidence="9 10">NAP PRIS-MGV</strain>
    </source>
</reference>
<dbReference type="PROSITE" id="PS51007">
    <property type="entry name" value="CYTC"/>
    <property type="match status" value="1"/>
</dbReference>
<comment type="caution">
    <text evidence="9">The sequence shown here is derived from an EMBL/GenBank/DDBJ whole genome shotgun (WGS) entry which is preliminary data.</text>
</comment>
<evidence type="ECO:0000256" key="5">
    <source>
        <dbReference type="ARBA" id="ARBA00023004"/>
    </source>
</evidence>
<sequence>MSTNTQQEPIKDDGQIPNDPLTDHSYDGIREFDNPMPGWWKALFWGSIVWSALYWLYYENGITPDRSVVAAYDRAVAANMAKQFAEIGDLKPDRATILKFAQDPDWVAFGKSVFQTNCVSCHGNNAEGKIGPNLTDDKWKNVKKVEDIPHVIANGAGGNAMPAWKDKLNQNEIVLLTSYLLAIHGTVPPGTGLPPIKGETNVISDLDTPAEEPVGEQTQPGAEPSKADTTKTDAAPSEGEASK</sequence>
<dbReference type="PANTHER" id="PTHR33751:SF1">
    <property type="entry name" value="CBB3-TYPE CYTOCHROME C OXIDASE SUBUNIT FIXP"/>
    <property type="match status" value="1"/>
</dbReference>
<evidence type="ECO:0000256" key="2">
    <source>
        <dbReference type="ARBA" id="ARBA00022617"/>
    </source>
</evidence>
<dbReference type="InterPro" id="IPR008168">
    <property type="entry name" value="Cyt_C_IC"/>
</dbReference>
<evidence type="ECO:0000256" key="4">
    <source>
        <dbReference type="ARBA" id="ARBA00022982"/>
    </source>
</evidence>
<accession>A0A2S8F6V9</accession>